<name>L5M0Q1_MYODS</name>
<keyword evidence="9" id="KW-0597">Phosphoprotein</keyword>
<protein>
    <recommendedName>
        <fullName evidence="16">Apolipoprotein A-V</fullName>
    </recommendedName>
    <alternativeName>
        <fullName evidence="17">Apolipoprotein A5</fullName>
    </alternativeName>
</protein>
<dbReference type="FunFam" id="1.20.120.20:FF:000006">
    <property type="entry name" value="Apolipoprotein A-V"/>
    <property type="match status" value="1"/>
</dbReference>
<keyword evidence="15" id="KW-0850">VLDL</keyword>
<keyword evidence="20" id="KW-0175">Coiled coil</keyword>
<dbReference type="GO" id="GO:1903561">
    <property type="term" value="C:extracellular vesicle"/>
    <property type="evidence" value="ECO:0007669"/>
    <property type="project" value="TreeGrafter"/>
</dbReference>
<dbReference type="Gene3D" id="1.20.120.20">
    <property type="entry name" value="Apolipoprotein"/>
    <property type="match status" value="2"/>
</dbReference>
<dbReference type="SUPFAM" id="SSF58113">
    <property type="entry name" value="Apolipoprotein A-I"/>
    <property type="match status" value="2"/>
</dbReference>
<dbReference type="PANTHER" id="PTHR18976:SF13">
    <property type="entry name" value="APOLIPOPROTEIN A-V"/>
    <property type="match status" value="1"/>
</dbReference>
<keyword evidence="13" id="KW-0333">Golgi apparatus</keyword>
<gene>
    <name evidence="22" type="ORF">MDA_GLEAN10018939</name>
</gene>
<dbReference type="GO" id="GO:0005543">
    <property type="term" value="F:phospholipid binding"/>
    <property type="evidence" value="ECO:0007669"/>
    <property type="project" value="TreeGrafter"/>
</dbReference>
<accession>L5M0Q1</accession>
<evidence type="ECO:0000256" key="18">
    <source>
        <dbReference type="ARBA" id="ARBA00046248"/>
    </source>
</evidence>
<evidence type="ECO:0000256" key="14">
    <source>
        <dbReference type="ARBA" id="ARBA00023055"/>
    </source>
</evidence>
<evidence type="ECO:0000313" key="23">
    <source>
        <dbReference type="Proteomes" id="UP000010556"/>
    </source>
</evidence>
<evidence type="ECO:0000256" key="21">
    <source>
        <dbReference type="SAM" id="MobiDB-lite"/>
    </source>
</evidence>
<keyword evidence="11" id="KW-0967">Endosome</keyword>
<evidence type="ECO:0000256" key="2">
    <source>
        <dbReference type="ARBA" id="ARBA00004601"/>
    </source>
</evidence>
<evidence type="ECO:0000256" key="19">
    <source>
        <dbReference type="ARBA" id="ARBA00046669"/>
    </source>
</evidence>
<evidence type="ECO:0000256" key="1">
    <source>
        <dbReference type="ARBA" id="ARBA00004412"/>
    </source>
</evidence>
<dbReference type="GO" id="GO:0034361">
    <property type="term" value="C:very-low-density lipoprotein particle"/>
    <property type="evidence" value="ECO:0007669"/>
    <property type="project" value="UniProtKB-KW"/>
</dbReference>
<organism evidence="22 23">
    <name type="scientific">Myotis davidii</name>
    <name type="common">David's myotis</name>
    <dbReference type="NCBI Taxonomy" id="225400"/>
    <lineage>
        <taxon>Eukaryota</taxon>
        <taxon>Metazoa</taxon>
        <taxon>Chordata</taxon>
        <taxon>Craniata</taxon>
        <taxon>Vertebrata</taxon>
        <taxon>Euteleostomi</taxon>
        <taxon>Mammalia</taxon>
        <taxon>Eutheria</taxon>
        <taxon>Laurasiatheria</taxon>
        <taxon>Chiroptera</taxon>
        <taxon>Yangochiroptera</taxon>
        <taxon>Vespertilionidae</taxon>
        <taxon>Myotis</taxon>
    </lineage>
</organism>
<evidence type="ECO:0000256" key="15">
    <source>
        <dbReference type="ARBA" id="ARBA00023313"/>
    </source>
</evidence>
<evidence type="ECO:0000256" key="3">
    <source>
        <dbReference type="ARBA" id="ARBA00004603"/>
    </source>
</evidence>
<evidence type="ECO:0000256" key="17">
    <source>
        <dbReference type="ARBA" id="ARBA00042594"/>
    </source>
</evidence>
<dbReference type="eggNOG" id="ENOG502S33P">
    <property type="taxonomic scope" value="Eukaryota"/>
</dbReference>
<proteinExistence type="inferred from homology"/>
<evidence type="ECO:0000256" key="16">
    <source>
        <dbReference type="ARBA" id="ARBA00040758"/>
    </source>
</evidence>
<comment type="function">
    <text evidence="18">Minor apolipoprotein mainly associated with HDL and to a lesser extent with VLDL. May also be associated with chylomicrons. Important determinant of plasma triglyceride (TG) levels by both being a potent stimulator of apo-CII lipoprotein lipase (LPL) TG hydrolysis and an inhibitor of the hepatic VLDL-TG production rate (without affecting the VLDL-apoB production rate). Activates poorly lecithin:cholesterol acyltransferase (LCAT) and does not enhance efflux of cholesterol from macrophages. Binds heparin.</text>
</comment>
<keyword evidence="10" id="KW-0732">Signal</keyword>
<keyword evidence="14" id="KW-0445">Lipid transport</keyword>
<dbReference type="GO" id="GO:0033344">
    <property type="term" value="P:cholesterol efflux"/>
    <property type="evidence" value="ECO:0007669"/>
    <property type="project" value="TreeGrafter"/>
</dbReference>
<evidence type="ECO:0000256" key="6">
    <source>
        <dbReference type="ARBA" id="ARBA00022448"/>
    </source>
</evidence>
<keyword evidence="6" id="KW-0813">Transport</keyword>
<evidence type="ECO:0000256" key="10">
    <source>
        <dbReference type="ARBA" id="ARBA00022729"/>
    </source>
</evidence>
<evidence type="ECO:0000256" key="7">
    <source>
        <dbReference type="ARBA" id="ARBA00022513"/>
    </source>
</evidence>
<dbReference type="GO" id="GO:0034362">
    <property type="term" value="C:low-density lipoprotein particle"/>
    <property type="evidence" value="ECO:0007669"/>
    <property type="project" value="TreeGrafter"/>
</dbReference>
<dbReference type="Proteomes" id="UP000010556">
    <property type="component" value="Unassembled WGS sequence"/>
</dbReference>
<evidence type="ECO:0000256" key="9">
    <source>
        <dbReference type="ARBA" id="ARBA00022553"/>
    </source>
</evidence>
<dbReference type="EMBL" id="KB105943">
    <property type="protein sequence ID" value="ELK31926.1"/>
    <property type="molecule type" value="Genomic_DNA"/>
</dbReference>
<dbReference type="GO" id="GO:0042157">
    <property type="term" value="P:lipoprotein metabolic process"/>
    <property type="evidence" value="ECO:0007669"/>
    <property type="project" value="InterPro"/>
</dbReference>
<comment type="subunit">
    <text evidence="19">Interacts with GPIHBP1. Interacts with SORL1; this interaction leads to APOA5 internalization and sorting either to lysosomes and degradation, or to the trans-Golgi network.</text>
</comment>
<keyword evidence="8" id="KW-0964">Secreted</keyword>
<dbReference type="Gene3D" id="6.10.250.2890">
    <property type="match status" value="1"/>
</dbReference>
<dbReference type="PANTHER" id="PTHR18976">
    <property type="entry name" value="APOLIPOPROTEIN"/>
    <property type="match status" value="1"/>
</dbReference>
<dbReference type="GO" id="GO:0055090">
    <property type="term" value="P:acylglycerol homeostasis"/>
    <property type="evidence" value="ECO:0007669"/>
    <property type="project" value="TreeGrafter"/>
</dbReference>
<evidence type="ECO:0000313" key="22">
    <source>
        <dbReference type="EMBL" id="ELK31926.1"/>
    </source>
</evidence>
<evidence type="ECO:0000256" key="13">
    <source>
        <dbReference type="ARBA" id="ARBA00023034"/>
    </source>
</evidence>
<feature type="region of interest" description="Disordered" evidence="21">
    <location>
        <begin position="378"/>
        <end position="397"/>
    </location>
</feature>
<sequence>METMLRDQKDNLQASLAPVADKFQGLIDQNVKELKGHLTPYADNLKGQIDQHVEVLRQKLAPLAEGAEENLNRQLEGLALQMKKKADQLKEKLQADADQLGRSLTPLAEDVRGKLAGGATGLHESLAQLGRQLDLKVKQFRSSVEPHGEAFNKILVRQVMELNKKLDPRSGDVQGHLIFLEKDLRDQVDSFFSSLHNLGLTLPAHTPSLPFVLGGAQAENSRFWLLPKPVCCQLPRHLRVTKVQEASWECVTLQRGVPLGGAVGFREESSVVGGSAACEQPRMSLTLKAVVLALALVAVTGQAMARMTAALAWALALLSAFPTATEARKGLRADSGQSSGDKGRVEQTQQQKLARESASLKGSLEQDLHNMDKLLEKLGPLSGQGSAPPGLPPDPEGLRRQLQEELEEVSARLEPYMAEAHARVGWNLEGLRRRLEPYTSALMEQVALRVQELQEQLRVVGEDTKAQLLGGVVEARDLLKELQSCLLHHTGRVKQLFHPYAERLVSGIGQHVQELHRSVAPHTVASPARLSRCVQLLSHKLTLKAKALHAGIQQNLDHLREELSAYARTGGEGAHPDPQALSQEVRQRLQAFRHDTFLQIAAFTRAIDQETEEVQQQLAPPPPSHSAFAPDFLPADSGKARSRLQARLDDLWEDINYSLRDHAPGHGGEP</sequence>
<feature type="region of interest" description="Disordered" evidence="21">
    <location>
        <begin position="329"/>
        <end position="362"/>
    </location>
</feature>
<keyword evidence="22" id="KW-0449">Lipoprotein</keyword>
<dbReference type="GO" id="GO:0060228">
    <property type="term" value="F:phosphatidylcholine-sterol O-acyltransferase activator activity"/>
    <property type="evidence" value="ECO:0007669"/>
    <property type="project" value="TreeGrafter"/>
</dbReference>
<dbReference type="InterPro" id="IPR050163">
    <property type="entry name" value="Apolipoprotein_A1/A4/E"/>
</dbReference>
<keyword evidence="12" id="KW-0345">HDL</keyword>
<dbReference type="GO" id="GO:0005794">
    <property type="term" value="C:Golgi apparatus"/>
    <property type="evidence" value="ECO:0007669"/>
    <property type="project" value="UniProtKB-SubCell"/>
</dbReference>
<feature type="region of interest" description="Disordered" evidence="21">
    <location>
        <begin position="611"/>
        <end position="640"/>
    </location>
</feature>
<evidence type="ECO:0000256" key="8">
    <source>
        <dbReference type="ARBA" id="ARBA00022525"/>
    </source>
</evidence>
<dbReference type="GO" id="GO:0034364">
    <property type="term" value="C:high-density lipoprotein particle"/>
    <property type="evidence" value="ECO:0007669"/>
    <property type="project" value="UniProtKB-KW"/>
</dbReference>
<evidence type="ECO:0000256" key="11">
    <source>
        <dbReference type="ARBA" id="ARBA00022753"/>
    </source>
</evidence>
<keyword evidence="7" id="KW-0162">Chylomicron</keyword>
<dbReference type="GO" id="GO:0005770">
    <property type="term" value="C:late endosome"/>
    <property type="evidence" value="ECO:0007669"/>
    <property type="project" value="UniProtKB-SubCell"/>
</dbReference>
<feature type="compositionally biased region" description="Polar residues" evidence="21">
    <location>
        <begin position="335"/>
        <end position="352"/>
    </location>
</feature>
<dbReference type="GO" id="GO:0120020">
    <property type="term" value="F:cholesterol transfer activity"/>
    <property type="evidence" value="ECO:0007669"/>
    <property type="project" value="TreeGrafter"/>
</dbReference>
<comment type="subcellular location">
    <subcellularLocation>
        <location evidence="1">Early endosome</location>
    </subcellularLocation>
    <subcellularLocation>
        <location evidence="2">Golgi apparatus</location>
        <location evidence="2">trans-Golgi network</location>
    </subcellularLocation>
    <subcellularLocation>
        <location evidence="3">Late endosome</location>
    </subcellularLocation>
    <subcellularLocation>
        <location evidence="4">Secreted</location>
    </subcellularLocation>
</comment>
<dbReference type="AlphaFoldDB" id="L5M0Q1"/>
<evidence type="ECO:0000256" key="5">
    <source>
        <dbReference type="ARBA" id="ARBA00008788"/>
    </source>
</evidence>
<dbReference type="GO" id="GO:0008203">
    <property type="term" value="P:cholesterol metabolic process"/>
    <property type="evidence" value="ECO:0007669"/>
    <property type="project" value="TreeGrafter"/>
</dbReference>
<feature type="coiled-coil region" evidence="20">
    <location>
        <begin position="68"/>
        <end position="103"/>
    </location>
</feature>
<evidence type="ECO:0000256" key="20">
    <source>
        <dbReference type="SAM" id="Coils"/>
    </source>
</evidence>
<evidence type="ECO:0000256" key="12">
    <source>
        <dbReference type="ARBA" id="ARBA00022850"/>
    </source>
</evidence>
<comment type="similarity">
    <text evidence="5">Belongs to the apolipoprotein A1/A4/E family.</text>
</comment>
<evidence type="ECO:0000256" key="4">
    <source>
        <dbReference type="ARBA" id="ARBA00004613"/>
    </source>
</evidence>
<dbReference type="InterPro" id="IPR000074">
    <property type="entry name" value="ApoA_E"/>
</dbReference>
<keyword evidence="23" id="KW-1185">Reference proteome</keyword>
<dbReference type="GO" id="GO:0042627">
    <property type="term" value="C:chylomicron"/>
    <property type="evidence" value="ECO:0007669"/>
    <property type="project" value="UniProtKB-KW"/>
</dbReference>
<dbReference type="Pfam" id="PF01442">
    <property type="entry name" value="Apolipoprotein"/>
    <property type="match status" value="2"/>
</dbReference>
<dbReference type="GO" id="GO:0033700">
    <property type="term" value="P:phospholipid efflux"/>
    <property type="evidence" value="ECO:0007669"/>
    <property type="project" value="TreeGrafter"/>
</dbReference>
<reference evidence="23" key="1">
    <citation type="journal article" date="2013" name="Science">
        <title>Comparative analysis of bat genomes provides insight into the evolution of flight and immunity.</title>
        <authorList>
            <person name="Zhang G."/>
            <person name="Cowled C."/>
            <person name="Shi Z."/>
            <person name="Huang Z."/>
            <person name="Bishop-Lilly K.A."/>
            <person name="Fang X."/>
            <person name="Wynne J.W."/>
            <person name="Xiong Z."/>
            <person name="Baker M.L."/>
            <person name="Zhao W."/>
            <person name="Tachedjian M."/>
            <person name="Zhu Y."/>
            <person name="Zhou P."/>
            <person name="Jiang X."/>
            <person name="Ng J."/>
            <person name="Yang L."/>
            <person name="Wu L."/>
            <person name="Xiao J."/>
            <person name="Feng Y."/>
            <person name="Chen Y."/>
            <person name="Sun X."/>
            <person name="Zhang Y."/>
            <person name="Marsh G.A."/>
            <person name="Crameri G."/>
            <person name="Broder C.C."/>
            <person name="Frey K.G."/>
            <person name="Wang L.F."/>
            <person name="Wang J."/>
        </authorList>
    </citation>
    <scope>NUCLEOTIDE SEQUENCE [LARGE SCALE GENOMIC DNA]</scope>
</reference>
<dbReference type="GO" id="GO:0005769">
    <property type="term" value="C:early endosome"/>
    <property type="evidence" value="ECO:0007669"/>
    <property type="project" value="UniProtKB-SubCell"/>
</dbReference>